<dbReference type="Gene3D" id="3.30.60.30">
    <property type="match status" value="1"/>
</dbReference>
<evidence type="ECO:0000259" key="3">
    <source>
        <dbReference type="PROSITE" id="PS01225"/>
    </source>
</evidence>
<keyword evidence="5" id="KW-1185">Reference proteome</keyword>
<reference evidence="4 5" key="1">
    <citation type="journal article" date="2021" name="Elife">
        <title>Chloroplast acquisition without the gene transfer in kleptoplastic sea slugs, Plakobranchus ocellatus.</title>
        <authorList>
            <person name="Maeda T."/>
            <person name="Takahashi S."/>
            <person name="Yoshida T."/>
            <person name="Shimamura S."/>
            <person name="Takaki Y."/>
            <person name="Nagai Y."/>
            <person name="Toyoda A."/>
            <person name="Suzuki Y."/>
            <person name="Arimoto A."/>
            <person name="Ishii H."/>
            <person name="Satoh N."/>
            <person name="Nishiyama T."/>
            <person name="Hasebe M."/>
            <person name="Maruyama T."/>
            <person name="Minagawa J."/>
            <person name="Obokata J."/>
            <person name="Shigenobu S."/>
        </authorList>
    </citation>
    <scope>NUCLEOTIDE SEQUENCE [LARGE SCALE GENOMIC DNA]</scope>
</reference>
<sequence length="228" mass="25227">MLLISQLIKLDLHAQVDCLMVCWGIVGTWSPWSECSESCKQGFRNRKRRVLFGDAENFDIETISCYATCDDGPCRKDTCTGPAQVCTADGAGSVSCICPMCQGHELSPVCGRIGNVVQTFDTECALQHQACQQRQVDYQLLERRACEDKPSECAAIRKFIDYKDGQGCTADRSVSVGDCYGGCDIEAKQCCTPVDFRSIKVKVTCKDGSSYEKTLQEITSCECRDKKE</sequence>
<dbReference type="Proteomes" id="UP000762676">
    <property type="component" value="Unassembled WGS sequence"/>
</dbReference>
<dbReference type="PROSITE" id="PS01225">
    <property type="entry name" value="CTCK_2"/>
    <property type="match status" value="1"/>
</dbReference>
<organism evidence="4 5">
    <name type="scientific">Elysia marginata</name>
    <dbReference type="NCBI Taxonomy" id="1093978"/>
    <lineage>
        <taxon>Eukaryota</taxon>
        <taxon>Metazoa</taxon>
        <taxon>Spiralia</taxon>
        <taxon>Lophotrochozoa</taxon>
        <taxon>Mollusca</taxon>
        <taxon>Gastropoda</taxon>
        <taxon>Heterobranchia</taxon>
        <taxon>Euthyneura</taxon>
        <taxon>Panpulmonata</taxon>
        <taxon>Sacoglossa</taxon>
        <taxon>Placobranchoidea</taxon>
        <taxon>Plakobranchidae</taxon>
        <taxon>Elysia</taxon>
    </lineage>
</organism>
<comment type="caution">
    <text evidence="2">Lacks conserved residue(s) required for the propagation of feature annotation.</text>
</comment>
<evidence type="ECO:0000313" key="5">
    <source>
        <dbReference type="Proteomes" id="UP000762676"/>
    </source>
</evidence>
<dbReference type="Pfam" id="PF07648">
    <property type="entry name" value="Kazal_2"/>
    <property type="match status" value="1"/>
</dbReference>
<dbReference type="EMBL" id="BMAT01003863">
    <property type="protein sequence ID" value="GFR63764.1"/>
    <property type="molecule type" value="Genomic_DNA"/>
</dbReference>
<evidence type="ECO:0000256" key="2">
    <source>
        <dbReference type="PROSITE-ProRule" id="PRU00039"/>
    </source>
</evidence>
<proteinExistence type="predicted"/>
<dbReference type="InterPro" id="IPR006207">
    <property type="entry name" value="Cys_knot_C"/>
</dbReference>
<evidence type="ECO:0000256" key="1">
    <source>
        <dbReference type="ARBA" id="ARBA00023157"/>
    </source>
</evidence>
<dbReference type="SMART" id="SM00041">
    <property type="entry name" value="CT"/>
    <property type="match status" value="1"/>
</dbReference>
<dbReference type="InterPro" id="IPR002350">
    <property type="entry name" value="Kazal_dom"/>
</dbReference>
<dbReference type="PROSITE" id="PS50092">
    <property type="entry name" value="TSP1"/>
    <property type="match status" value="1"/>
</dbReference>
<accession>A0AAV4ES11</accession>
<protein>
    <submittedName>
        <fullName evidence="4">Multiple EGF and TSP domain-containing protein</fullName>
    </submittedName>
</protein>
<dbReference type="AlphaFoldDB" id="A0AAV4ES11"/>
<dbReference type="Pfam" id="PF00090">
    <property type="entry name" value="TSP_1"/>
    <property type="match status" value="1"/>
</dbReference>
<keyword evidence="1" id="KW-1015">Disulfide bond</keyword>
<gene>
    <name evidence="4" type="ORF">ElyMa_001904100</name>
</gene>
<dbReference type="SMART" id="SM00209">
    <property type="entry name" value="TSP1"/>
    <property type="match status" value="1"/>
</dbReference>
<feature type="domain" description="CTCK" evidence="3">
    <location>
        <begin position="153"/>
        <end position="228"/>
    </location>
</feature>
<comment type="caution">
    <text evidence="4">The sequence shown here is derived from an EMBL/GenBank/DDBJ whole genome shotgun (WGS) entry which is preliminary data.</text>
</comment>
<name>A0AAV4ES11_9GAST</name>
<evidence type="ECO:0000313" key="4">
    <source>
        <dbReference type="EMBL" id="GFR63764.1"/>
    </source>
</evidence>
<dbReference type="InterPro" id="IPR000884">
    <property type="entry name" value="TSP1_rpt"/>
</dbReference>